<organism evidence="3 4">
    <name type="scientific">Erythrobacter ani</name>
    <dbReference type="NCBI Taxonomy" id="2827235"/>
    <lineage>
        <taxon>Bacteria</taxon>
        <taxon>Pseudomonadati</taxon>
        <taxon>Pseudomonadota</taxon>
        <taxon>Alphaproteobacteria</taxon>
        <taxon>Sphingomonadales</taxon>
        <taxon>Erythrobacteraceae</taxon>
        <taxon>Erythrobacter/Porphyrobacter group</taxon>
        <taxon>Erythrobacter</taxon>
    </lineage>
</organism>
<dbReference type="RefSeq" id="WP_218315623.1">
    <property type="nucleotide sequence ID" value="NZ_JAGSPB010000001.1"/>
</dbReference>
<proteinExistence type="predicted"/>
<sequence length="136" mass="14214">MLTHVLGAALLAVSIQHSSPAASAAAPRLSQDSPSLSQGSPSLSQDSKALLRCSAAFAVVSHGQSIGNEAALKWPKLDARGREFFVRSLAQLMDETGLDRDGISQLVSAEAQQLWDDGEIKAVMPACLVMLEASGV</sequence>
<evidence type="ECO:0000313" key="3">
    <source>
        <dbReference type="EMBL" id="MBV7265125.1"/>
    </source>
</evidence>
<keyword evidence="4" id="KW-1185">Reference proteome</keyword>
<gene>
    <name evidence="3" type="ORF">KCG45_02950</name>
</gene>
<dbReference type="EMBL" id="JAGSPB010000001">
    <property type="protein sequence ID" value="MBV7265125.1"/>
    <property type="molecule type" value="Genomic_DNA"/>
</dbReference>
<comment type="caution">
    <text evidence="3">The sequence shown here is derived from an EMBL/GenBank/DDBJ whole genome shotgun (WGS) entry which is preliminary data.</text>
</comment>
<dbReference type="Proteomes" id="UP000699975">
    <property type="component" value="Unassembled WGS sequence"/>
</dbReference>
<accession>A0ABS6SJF1</accession>
<evidence type="ECO:0000256" key="1">
    <source>
        <dbReference type="SAM" id="MobiDB-lite"/>
    </source>
</evidence>
<feature type="region of interest" description="Disordered" evidence="1">
    <location>
        <begin position="24"/>
        <end position="44"/>
    </location>
</feature>
<feature type="chain" id="PRO_5046858946" evidence="2">
    <location>
        <begin position="25"/>
        <end position="136"/>
    </location>
</feature>
<feature type="signal peptide" evidence="2">
    <location>
        <begin position="1"/>
        <end position="24"/>
    </location>
</feature>
<name>A0ABS6SJF1_9SPHN</name>
<keyword evidence="2" id="KW-0732">Signal</keyword>
<reference evidence="3 4" key="1">
    <citation type="submission" date="2021-04" db="EMBL/GenBank/DDBJ databases">
        <authorList>
            <person name="Pira H."/>
            <person name="Risdian C."/>
            <person name="Wink J."/>
        </authorList>
    </citation>
    <scope>NUCLEOTIDE SEQUENCE [LARGE SCALE GENOMIC DNA]</scope>
    <source>
        <strain evidence="3 4">WH131</strain>
    </source>
</reference>
<evidence type="ECO:0000256" key="2">
    <source>
        <dbReference type="SAM" id="SignalP"/>
    </source>
</evidence>
<evidence type="ECO:0000313" key="4">
    <source>
        <dbReference type="Proteomes" id="UP000699975"/>
    </source>
</evidence>
<protein>
    <submittedName>
        <fullName evidence="3">Uncharacterized protein</fullName>
    </submittedName>
</protein>